<protein>
    <submittedName>
        <fullName evidence="2">Uncharacterized protein</fullName>
    </submittedName>
</protein>
<name>A0A8J5V033_ZIZPA</name>
<organism evidence="2 3">
    <name type="scientific">Zizania palustris</name>
    <name type="common">Northern wild rice</name>
    <dbReference type="NCBI Taxonomy" id="103762"/>
    <lineage>
        <taxon>Eukaryota</taxon>
        <taxon>Viridiplantae</taxon>
        <taxon>Streptophyta</taxon>
        <taxon>Embryophyta</taxon>
        <taxon>Tracheophyta</taxon>
        <taxon>Spermatophyta</taxon>
        <taxon>Magnoliopsida</taxon>
        <taxon>Liliopsida</taxon>
        <taxon>Poales</taxon>
        <taxon>Poaceae</taxon>
        <taxon>BOP clade</taxon>
        <taxon>Oryzoideae</taxon>
        <taxon>Oryzeae</taxon>
        <taxon>Zizaniinae</taxon>
        <taxon>Zizania</taxon>
    </lineage>
</organism>
<comment type="caution">
    <text evidence="2">The sequence shown here is derived from an EMBL/GenBank/DDBJ whole genome shotgun (WGS) entry which is preliminary data.</text>
</comment>
<dbReference type="Proteomes" id="UP000729402">
    <property type="component" value="Unassembled WGS sequence"/>
</dbReference>
<dbReference type="AlphaFoldDB" id="A0A8J5V033"/>
<dbReference type="EMBL" id="JAAALK010000288">
    <property type="protein sequence ID" value="KAG8052682.1"/>
    <property type="molecule type" value="Genomic_DNA"/>
</dbReference>
<reference evidence="2" key="2">
    <citation type="submission" date="2021-02" db="EMBL/GenBank/DDBJ databases">
        <authorList>
            <person name="Kimball J.A."/>
            <person name="Haas M.W."/>
            <person name="Macchietto M."/>
            <person name="Kono T."/>
            <person name="Duquette J."/>
            <person name="Shao M."/>
        </authorList>
    </citation>
    <scope>NUCLEOTIDE SEQUENCE</scope>
    <source>
        <tissue evidence="2">Fresh leaf tissue</tissue>
    </source>
</reference>
<evidence type="ECO:0000313" key="3">
    <source>
        <dbReference type="Proteomes" id="UP000729402"/>
    </source>
</evidence>
<evidence type="ECO:0000313" key="2">
    <source>
        <dbReference type="EMBL" id="KAG8052682.1"/>
    </source>
</evidence>
<evidence type="ECO:0000256" key="1">
    <source>
        <dbReference type="SAM" id="MobiDB-lite"/>
    </source>
</evidence>
<sequence length="105" mass="11306">MVAPRLPQARGSSHHLPCPPSHAPLLRRSRPCFSCRPLGGYLTWHKRSGGCFRESRHEGGAGWERMRGLVRRDRGGVKDQGLGGGDAVGCQGGEGAGAREVCYPE</sequence>
<reference evidence="2" key="1">
    <citation type="journal article" date="2021" name="bioRxiv">
        <title>Whole Genome Assembly and Annotation of Northern Wild Rice, Zizania palustris L., Supports a Whole Genome Duplication in the Zizania Genus.</title>
        <authorList>
            <person name="Haas M."/>
            <person name="Kono T."/>
            <person name="Macchietto M."/>
            <person name="Millas R."/>
            <person name="McGilp L."/>
            <person name="Shao M."/>
            <person name="Duquette J."/>
            <person name="Hirsch C.N."/>
            <person name="Kimball J."/>
        </authorList>
    </citation>
    <scope>NUCLEOTIDE SEQUENCE</scope>
    <source>
        <tissue evidence="2">Fresh leaf tissue</tissue>
    </source>
</reference>
<feature type="region of interest" description="Disordered" evidence="1">
    <location>
        <begin position="1"/>
        <end position="22"/>
    </location>
</feature>
<keyword evidence="3" id="KW-1185">Reference proteome</keyword>
<gene>
    <name evidence="2" type="ORF">GUJ93_ZPchr0001g32999</name>
</gene>
<accession>A0A8J5V033</accession>
<proteinExistence type="predicted"/>